<dbReference type="Pfam" id="PF13181">
    <property type="entry name" value="TPR_8"/>
    <property type="match status" value="2"/>
</dbReference>
<comment type="catalytic activity">
    <reaction evidence="1">
        <text>ATP + protein L-histidine = ADP + protein N-phospho-L-histidine.</text>
        <dbReference type="EC" id="2.7.13.3"/>
    </reaction>
</comment>
<dbReference type="InterPro" id="IPR004358">
    <property type="entry name" value="Sig_transdc_His_kin-like_C"/>
</dbReference>
<dbReference type="Proteomes" id="UP001142175">
    <property type="component" value="Unassembled WGS sequence"/>
</dbReference>
<dbReference type="InterPro" id="IPR005467">
    <property type="entry name" value="His_kinase_dom"/>
</dbReference>
<evidence type="ECO:0000313" key="10">
    <source>
        <dbReference type="EMBL" id="MCR9015875.1"/>
    </source>
</evidence>
<keyword evidence="8" id="KW-0812">Transmembrane</keyword>
<feature type="coiled-coil region" evidence="7">
    <location>
        <begin position="296"/>
        <end position="330"/>
    </location>
</feature>
<dbReference type="RefSeq" id="WP_258423738.1">
    <property type="nucleotide sequence ID" value="NZ_JANSUY010000010.1"/>
</dbReference>
<comment type="caution">
    <text evidence="10">The sequence shown here is derived from an EMBL/GenBank/DDBJ whole genome shotgun (WGS) entry which is preliminary data.</text>
</comment>
<dbReference type="InterPro" id="IPR003594">
    <property type="entry name" value="HATPase_dom"/>
</dbReference>
<dbReference type="Gene3D" id="1.25.40.10">
    <property type="entry name" value="Tetratricopeptide repeat domain"/>
    <property type="match status" value="1"/>
</dbReference>
<keyword evidence="6" id="KW-0802">TPR repeat</keyword>
<keyword evidence="7" id="KW-0175">Coiled coil</keyword>
<dbReference type="Pfam" id="PF13424">
    <property type="entry name" value="TPR_12"/>
    <property type="match status" value="1"/>
</dbReference>
<dbReference type="InterPro" id="IPR003661">
    <property type="entry name" value="HisK_dim/P_dom"/>
</dbReference>
<organism evidence="10 11">
    <name type="scientific">Aquiflexum gelatinilyticum</name>
    <dbReference type="NCBI Taxonomy" id="2961943"/>
    <lineage>
        <taxon>Bacteria</taxon>
        <taxon>Pseudomonadati</taxon>
        <taxon>Bacteroidota</taxon>
        <taxon>Cytophagia</taxon>
        <taxon>Cytophagales</taxon>
        <taxon>Cyclobacteriaceae</taxon>
        <taxon>Aquiflexum</taxon>
    </lineage>
</organism>
<keyword evidence="11" id="KW-1185">Reference proteome</keyword>
<protein>
    <recommendedName>
        <fullName evidence="2">histidine kinase</fullName>
        <ecNumber evidence="2">2.7.13.3</ecNumber>
    </recommendedName>
</protein>
<name>A0A9X2T2U1_9BACT</name>
<keyword evidence="5" id="KW-0418">Kinase</keyword>
<evidence type="ECO:0000256" key="2">
    <source>
        <dbReference type="ARBA" id="ARBA00012438"/>
    </source>
</evidence>
<feature type="repeat" description="TPR" evidence="6">
    <location>
        <begin position="97"/>
        <end position="130"/>
    </location>
</feature>
<proteinExistence type="predicted"/>
<dbReference type="SUPFAM" id="SSF47384">
    <property type="entry name" value="Homodimeric domain of signal transducing histidine kinase"/>
    <property type="match status" value="1"/>
</dbReference>
<accession>A0A9X2T2U1</accession>
<evidence type="ECO:0000256" key="6">
    <source>
        <dbReference type="PROSITE-ProRule" id="PRU00339"/>
    </source>
</evidence>
<dbReference type="SMART" id="SM00028">
    <property type="entry name" value="TPR"/>
    <property type="match status" value="6"/>
</dbReference>
<feature type="repeat" description="TPR" evidence="6">
    <location>
        <begin position="177"/>
        <end position="210"/>
    </location>
</feature>
<keyword evidence="8" id="KW-1133">Transmembrane helix</keyword>
<feature type="repeat" description="TPR" evidence="6">
    <location>
        <begin position="217"/>
        <end position="250"/>
    </location>
</feature>
<keyword evidence="3" id="KW-0597">Phosphoprotein</keyword>
<sequence length="626" mass="71703">MDSLNNVLSHEVSREERLSALNQLTFLTREKDLNQALIWGQRAEELAIEINDSLQISRAKGNLGWIYFRLGVWDKAFRYSKDSYLIASTQNYKYELGMALNNLGSLYYRQDNYDEAIKDFKIAYEYGKEADEPYLIIRSLNNLALNYSLKGEFDSAYLFAKEALKFNEKLDEKYFITFTHRVLGDIYLGKGEIDKAIQSYEQSLKISTPESLKTSEALVLNRLGNAYFIKGNSTKAIEYLNKGLIISKENGFLDELVETYKTFAKIYDSKGDIPKAFQYQKAYTELNAEREAASNKEKMELLLAKFEIEKSEAEINYLKIQNTLKEVEIKSFNKIWIMFTVFTVISIGFLFWMSIIFKKKQEANKRLHVKRTILEEQKRELQKKSEELTESNRSKNRILSILGHDLKSPVAQLKGVLDLLHSQELSREEFDGISHILKRNVDGLFENIDNILSWSKSQMEGFKVQLLPTNLKKVIRPCLELLQYQANTKEITITINIIEEIALVDQDLLQLIIRNLLSNAIKFSNKGSNIDIYSQKDTDLIRLVIQDYGIGMSEVQLDTIINQNVSLLESSIGTDKEKGTGLGLNLCKEFLGLMGGALILESKKGEGTKAILLLQSITVNKAQQVI</sequence>
<evidence type="ECO:0000259" key="9">
    <source>
        <dbReference type="PROSITE" id="PS50109"/>
    </source>
</evidence>
<dbReference type="CDD" id="cd00082">
    <property type="entry name" value="HisKA"/>
    <property type="match status" value="1"/>
</dbReference>
<dbReference type="SUPFAM" id="SSF55874">
    <property type="entry name" value="ATPase domain of HSP90 chaperone/DNA topoisomerase II/histidine kinase"/>
    <property type="match status" value="1"/>
</dbReference>
<dbReference type="PRINTS" id="PR00344">
    <property type="entry name" value="BCTRLSENSOR"/>
</dbReference>
<dbReference type="InterPro" id="IPR019734">
    <property type="entry name" value="TPR_rpt"/>
</dbReference>
<dbReference type="InterPro" id="IPR011990">
    <property type="entry name" value="TPR-like_helical_dom_sf"/>
</dbReference>
<evidence type="ECO:0000256" key="4">
    <source>
        <dbReference type="ARBA" id="ARBA00022679"/>
    </source>
</evidence>
<dbReference type="PROSITE" id="PS50005">
    <property type="entry name" value="TPR"/>
    <property type="match status" value="3"/>
</dbReference>
<dbReference type="Gene3D" id="3.30.565.10">
    <property type="entry name" value="Histidine kinase-like ATPase, C-terminal domain"/>
    <property type="match status" value="1"/>
</dbReference>
<dbReference type="Gene3D" id="1.10.287.130">
    <property type="match status" value="1"/>
</dbReference>
<dbReference type="EMBL" id="JANSUY010000010">
    <property type="protein sequence ID" value="MCR9015875.1"/>
    <property type="molecule type" value="Genomic_DNA"/>
</dbReference>
<feature type="domain" description="Histidine kinase" evidence="9">
    <location>
        <begin position="401"/>
        <end position="618"/>
    </location>
</feature>
<dbReference type="SMART" id="SM00388">
    <property type="entry name" value="HisKA"/>
    <property type="match status" value="1"/>
</dbReference>
<dbReference type="InterPro" id="IPR036890">
    <property type="entry name" value="HATPase_C_sf"/>
</dbReference>
<feature type="transmembrane region" description="Helical" evidence="8">
    <location>
        <begin position="335"/>
        <end position="357"/>
    </location>
</feature>
<dbReference type="SUPFAM" id="SSF48452">
    <property type="entry name" value="TPR-like"/>
    <property type="match status" value="3"/>
</dbReference>
<gene>
    <name evidence="10" type="ORF">NU887_12570</name>
</gene>
<keyword evidence="8" id="KW-0472">Membrane</keyword>
<dbReference type="AlphaFoldDB" id="A0A9X2T2U1"/>
<dbReference type="GO" id="GO:0000155">
    <property type="term" value="F:phosphorelay sensor kinase activity"/>
    <property type="evidence" value="ECO:0007669"/>
    <property type="project" value="InterPro"/>
</dbReference>
<dbReference type="InterPro" id="IPR036097">
    <property type="entry name" value="HisK_dim/P_sf"/>
</dbReference>
<dbReference type="PANTHER" id="PTHR43047">
    <property type="entry name" value="TWO-COMPONENT HISTIDINE PROTEIN KINASE"/>
    <property type="match status" value="1"/>
</dbReference>
<evidence type="ECO:0000256" key="3">
    <source>
        <dbReference type="ARBA" id="ARBA00022553"/>
    </source>
</evidence>
<evidence type="ECO:0000256" key="5">
    <source>
        <dbReference type="ARBA" id="ARBA00022777"/>
    </source>
</evidence>
<evidence type="ECO:0000256" key="7">
    <source>
        <dbReference type="SAM" id="Coils"/>
    </source>
</evidence>
<evidence type="ECO:0000313" key="11">
    <source>
        <dbReference type="Proteomes" id="UP001142175"/>
    </source>
</evidence>
<reference evidence="10" key="1">
    <citation type="submission" date="2022-08" db="EMBL/GenBank/DDBJ databases">
        <authorList>
            <person name="Zhang D."/>
        </authorList>
    </citation>
    <scope>NUCLEOTIDE SEQUENCE</scope>
    <source>
        <strain evidence="10">XJ19-11</strain>
    </source>
</reference>
<keyword evidence="4" id="KW-0808">Transferase</keyword>
<evidence type="ECO:0000256" key="1">
    <source>
        <dbReference type="ARBA" id="ARBA00000085"/>
    </source>
</evidence>
<dbReference type="Pfam" id="PF02518">
    <property type="entry name" value="HATPase_c"/>
    <property type="match status" value="1"/>
</dbReference>
<dbReference type="EC" id="2.7.13.3" evidence="2"/>
<evidence type="ECO:0000256" key="8">
    <source>
        <dbReference type="SAM" id="Phobius"/>
    </source>
</evidence>
<dbReference type="PROSITE" id="PS50109">
    <property type="entry name" value="HIS_KIN"/>
    <property type="match status" value="1"/>
</dbReference>
<dbReference type="SMART" id="SM00387">
    <property type="entry name" value="HATPase_c"/>
    <property type="match status" value="1"/>
</dbReference>
<feature type="coiled-coil region" evidence="7">
    <location>
        <begin position="360"/>
        <end position="398"/>
    </location>
</feature>